<accession>A0A0C9WJW6</accession>
<dbReference type="Proteomes" id="UP000054477">
    <property type="component" value="Unassembled WGS sequence"/>
</dbReference>
<evidence type="ECO:0000313" key="2">
    <source>
        <dbReference type="Proteomes" id="UP000054477"/>
    </source>
</evidence>
<organism evidence="1 2">
    <name type="scientific">Laccaria amethystina LaAM-08-1</name>
    <dbReference type="NCBI Taxonomy" id="1095629"/>
    <lineage>
        <taxon>Eukaryota</taxon>
        <taxon>Fungi</taxon>
        <taxon>Dikarya</taxon>
        <taxon>Basidiomycota</taxon>
        <taxon>Agaricomycotina</taxon>
        <taxon>Agaricomycetes</taxon>
        <taxon>Agaricomycetidae</taxon>
        <taxon>Agaricales</taxon>
        <taxon>Agaricineae</taxon>
        <taxon>Hydnangiaceae</taxon>
        <taxon>Laccaria</taxon>
    </lineage>
</organism>
<gene>
    <name evidence="1" type="ORF">K443DRAFT_683056</name>
</gene>
<proteinExistence type="predicted"/>
<dbReference type="OrthoDB" id="9978173at2759"/>
<reference evidence="1 2" key="1">
    <citation type="submission" date="2014-04" db="EMBL/GenBank/DDBJ databases">
        <authorList>
            <consortium name="DOE Joint Genome Institute"/>
            <person name="Kuo A."/>
            <person name="Kohler A."/>
            <person name="Nagy L.G."/>
            <person name="Floudas D."/>
            <person name="Copeland A."/>
            <person name="Barry K.W."/>
            <person name="Cichocki N."/>
            <person name="Veneault-Fourrey C."/>
            <person name="LaButti K."/>
            <person name="Lindquist E.A."/>
            <person name="Lipzen A."/>
            <person name="Lundell T."/>
            <person name="Morin E."/>
            <person name="Murat C."/>
            <person name="Sun H."/>
            <person name="Tunlid A."/>
            <person name="Henrissat B."/>
            <person name="Grigoriev I.V."/>
            <person name="Hibbett D.S."/>
            <person name="Martin F."/>
            <person name="Nordberg H.P."/>
            <person name="Cantor M.N."/>
            <person name="Hua S.X."/>
        </authorList>
    </citation>
    <scope>NUCLEOTIDE SEQUENCE [LARGE SCALE GENOMIC DNA]</scope>
    <source>
        <strain evidence="1 2">LaAM-08-1</strain>
    </source>
</reference>
<reference evidence="2" key="2">
    <citation type="submission" date="2015-01" db="EMBL/GenBank/DDBJ databases">
        <title>Evolutionary Origins and Diversification of the Mycorrhizal Mutualists.</title>
        <authorList>
            <consortium name="DOE Joint Genome Institute"/>
            <consortium name="Mycorrhizal Genomics Consortium"/>
            <person name="Kohler A."/>
            <person name="Kuo A."/>
            <person name="Nagy L.G."/>
            <person name="Floudas D."/>
            <person name="Copeland A."/>
            <person name="Barry K.W."/>
            <person name="Cichocki N."/>
            <person name="Veneault-Fourrey C."/>
            <person name="LaButti K."/>
            <person name="Lindquist E.A."/>
            <person name="Lipzen A."/>
            <person name="Lundell T."/>
            <person name="Morin E."/>
            <person name="Murat C."/>
            <person name="Riley R."/>
            <person name="Ohm R."/>
            <person name="Sun H."/>
            <person name="Tunlid A."/>
            <person name="Henrissat B."/>
            <person name="Grigoriev I.V."/>
            <person name="Hibbett D.S."/>
            <person name="Martin F."/>
        </authorList>
    </citation>
    <scope>NUCLEOTIDE SEQUENCE [LARGE SCALE GENOMIC DNA]</scope>
    <source>
        <strain evidence="2">LaAM-08-1</strain>
    </source>
</reference>
<dbReference type="EMBL" id="KN838757">
    <property type="protein sequence ID" value="KIJ95409.1"/>
    <property type="molecule type" value="Genomic_DNA"/>
</dbReference>
<dbReference type="AlphaFoldDB" id="A0A0C9WJW6"/>
<name>A0A0C9WJW6_9AGAR</name>
<protein>
    <submittedName>
        <fullName evidence="1">Uncharacterized protein</fullName>
    </submittedName>
</protein>
<keyword evidence="2" id="KW-1185">Reference proteome</keyword>
<dbReference type="HOGENOM" id="CLU_2688194_0_0_1"/>
<sequence length="74" mass="7980">MALCAFDEGGKRLGHKFKQGLAEAASLQGPDATSLSTSNFFPSTVKTRRFGEPIRIISGTLCHELGEVKKMVVI</sequence>
<evidence type="ECO:0000313" key="1">
    <source>
        <dbReference type="EMBL" id="KIJ95409.1"/>
    </source>
</evidence>